<dbReference type="SUPFAM" id="SSF53807">
    <property type="entry name" value="Helical backbone' metal receptor"/>
    <property type="match status" value="1"/>
</dbReference>
<evidence type="ECO:0000313" key="8">
    <source>
        <dbReference type="Proteomes" id="UP000035065"/>
    </source>
</evidence>
<keyword evidence="3" id="KW-0813">Transport</keyword>
<comment type="subcellular location">
    <subcellularLocation>
        <location evidence="1">Cell envelope</location>
    </subcellularLocation>
</comment>
<name>F1YNM8_9ACTN</name>
<feature type="domain" description="Fe/B12 periplasmic-binding" evidence="6">
    <location>
        <begin position="59"/>
        <end position="328"/>
    </location>
</feature>
<dbReference type="eggNOG" id="COG0614">
    <property type="taxonomic scope" value="Bacteria"/>
</dbReference>
<evidence type="ECO:0000256" key="2">
    <source>
        <dbReference type="ARBA" id="ARBA00008814"/>
    </source>
</evidence>
<protein>
    <submittedName>
        <fullName evidence="7">ABC transporter substrate-binding protein</fullName>
    </submittedName>
</protein>
<reference evidence="7 8" key="1">
    <citation type="journal article" date="2011" name="J. Bacteriol.">
        <title>Draft Genome Sequence of Gordonia neofelifaecis NRRL B-59395, a Cholesterol-Degrading Actinomycete.</title>
        <authorList>
            <person name="Ge F."/>
            <person name="Li W."/>
            <person name="Chen G."/>
            <person name="Liu Y."/>
            <person name="Zhang G."/>
            <person name="Yong B."/>
            <person name="Wang Q."/>
            <person name="Wang N."/>
            <person name="Huang Z."/>
            <person name="Li W."/>
            <person name="Wang J."/>
            <person name="Wu C."/>
            <person name="Xie Q."/>
            <person name="Liu G."/>
        </authorList>
    </citation>
    <scope>NUCLEOTIDE SEQUENCE [LARGE SCALE GENOMIC DNA]</scope>
    <source>
        <strain evidence="7 8">NRRL B-59395</strain>
    </source>
</reference>
<comment type="caution">
    <text evidence="7">The sequence shown here is derived from an EMBL/GenBank/DDBJ whole genome shotgun (WGS) entry which is preliminary data.</text>
</comment>
<dbReference type="AlphaFoldDB" id="F1YNM8"/>
<dbReference type="Proteomes" id="UP000035065">
    <property type="component" value="Unassembled WGS sequence"/>
</dbReference>
<dbReference type="PROSITE" id="PS51257">
    <property type="entry name" value="PROKAR_LIPOPROTEIN"/>
    <property type="match status" value="1"/>
</dbReference>
<evidence type="ECO:0000256" key="5">
    <source>
        <dbReference type="SAM" id="SignalP"/>
    </source>
</evidence>
<keyword evidence="8" id="KW-1185">Reference proteome</keyword>
<dbReference type="Gene3D" id="3.40.50.1980">
    <property type="entry name" value="Nitrogenase molybdenum iron protein domain"/>
    <property type="match status" value="2"/>
</dbReference>
<accession>F1YNM8</accession>
<evidence type="ECO:0000259" key="6">
    <source>
        <dbReference type="PROSITE" id="PS50983"/>
    </source>
</evidence>
<feature type="chain" id="PRO_5038725473" evidence="5">
    <location>
        <begin position="29"/>
        <end position="329"/>
    </location>
</feature>
<dbReference type="STRING" id="644548.SCNU_17637"/>
<evidence type="ECO:0000256" key="4">
    <source>
        <dbReference type="ARBA" id="ARBA00022729"/>
    </source>
</evidence>
<dbReference type="InterPro" id="IPR002491">
    <property type="entry name" value="ABC_transptr_periplasmic_BD"/>
</dbReference>
<dbReference type="GO" id="GO:0030288">
    <property type="term" value="C:outer membrane-bounded periplasmic space"/>
    <property type="evidence" value="ECO:0007669"/>
    <property type="project" value="TreeGrafter"/>
</dbReference>
<dbReference type="EMBL" id="AEUD01000019">
    <property type="protein sequence ID" value="EGD53638.1"/>
    <property type="molecule type" value="Genomic_DNA"/>
</dbReference>
<sequence>MLRFMKSTTKTVLALVAGLLAVVLAVSACSAPEEEQSAGGPIQVNTAQGPVTINGTPKRIVTLGAQWIDTALAFGVKPVAYLDNIQILTGSPSPWTKDQLDGSTALDPENLVAQIAKAEPDLILAEGYMPKSQPENFAKISKIAPTIPGVTGQQVDPWQDLVSLMGTLLREDGKAKEITAGVNKQIADVKQELPGLAGKTYAMAYMYSTDQIQVMADPNDGAAYLFNELGMKIAPKLLAQYEKTKNPRFPISTENVPMLEGDLLAVTANSPALKDALHKLPGYSSLTSVQNGAVSELSVADISGLNQPTPLSIPYLLDEMKPALTKAAN</sequence>
<feature type="signal peptide" evidence="5">
    <location>
        <begin position="1"/>
        <end position="28"/>
    </location>
</feature>
<dbReference type="PROSITE" id="PS50983">
    <property type="entry name" value="FE_B12_PBP"/>
    <property type="match status" value="1"/>
</dbReference>
<evidence type="ECO:0000313" key="7">
    <source>
        <dbReference type="EMBL" id="EGD53638.1"/>
    </source>
</evidence>
<organism evidence="7 8">
    <name type="scientific">Gordonia neofelifaecis NRRL B-59395</name>
    <dbReference type="NCBI Taxonomy" id="644548"/>
    <lineage>
        <taxon>Bacteria</taxon>
        <taxon>Bacillati</taxon>
        <taxon>Actinomycetota</taxon>
        <taxon>Actinomycetes</taxon>
        <taxon>Mycobacteriales</taxon>
        <taxon>Gordoniaceae</taxon>
        <taxon>Gordonia</taxon>
    </lineage>
</organism>
<dbReference type="GO" id="GO:1901678">
    <property type="term" value="P:iron coordination entity transport"/>
    <property type="evidence" value="ECO:0007669"/>
    <property type="project" value="UniProtKB-ARBA"/>
</dbReference>
<dbReference type="Pfam" id="PF01497">
    <property type="entry name" value="Peripla_BP_2"/>
    <property type="match status" value="1"/>
</dbReference>
<gene>
    <name evidence="7" type="ORF">SCNU_17637</name>
</gene>
<dbReference type="PANTHER" id="PTHR30532">
    <property type="entry name" value="IRON III DICITRATE-BINDING PERIPLASMIC PROTEIN"/>
    <property type="match status" value="1"/>
</dbReference>
<proteinExistence type="inferred from homology"/>
<evidence type="ECO:0000256" key="1">
    <source>
        <dbReference type="ARBA" id="ARBA00004196"/>
    </source>
</evidence>
<comment type="similarity">
    <text evidence="2">Belongs to the bacterial solute-binding protein 8 family.</text>
</comment>
<dbReference type="PANTHER" id="PTHR30532:SF24">
    <property type="entry name" value="FERRIC ENTEROBACTIN-BINDING PERIPLASMIC PROTEIN FEPB"/>
    <property type="match status" value="1"/>
</dbReference>
<dbReference type="InterPro" id="IPR051313">
    <property type="entry name" value="Bact_iron-sidero_bind"/>
</dbReference>
<keyword evidence="4 5" id="KW-0732">Signal</keyword>
<evidence type="ECO:0000256" key="3">
    <source>
        <dbReference type="ARBA" id="ARBA00022448"/>
    </source>
</evidence>